<proteinExistence type="predicted"/>
<organism evidence="1 2">
    <name type="scientific">Scortum barcoo</name>
    <name type="common">barcoo grunter</name>
    <dbReference type="NCBI Taxonomy" id="214431"/>
    <lineage>
        <taxon>Eukaryota</taxon>
        <taxon>Metazoa</taxon>
        <taxon>Chordata</taxon>
        <taxon>Craniata</taxon>
        <taxon>Vertebrata</taxon>
        <taxon>Euteleostomi</taxon>
        <taxon>Actinopterygii</taxon>
        <taxon>Neopterygii</taxon>
        <taxon>Teleostei</taxon>
        <taxon>Neoteleostei</taxon>
        <taxon>Acanthomorphata</taxon>
        <taxon>Eupercaria</taxon>
        <taxon>Centrarchiformes</taxon>
        <taxon>Terapontoidei</taxon>
        <taxon>Terapontidae</taxon>
        <taxon>Scortum</taxon>
    </lineage>
</organism>
<name>A0ACB8VLB0_9TELE</name>
<evidence type="ECO:0000313" key="2">
    <source>
        <dbReference type="Proteomes" id="UP000831701"/>
    </source>
</evidence>
<evidence type="ECO:0000313" key="1">
    <source>
        <dbReference type="EMBL" id="KAI3356329.1"/>
    </source>
</evidence>
<comment type="caution">
    <text evidence="1">The sequence shown here is derived from an EMBL/GenBank/DDBJ whole genome shotgun (WGS) entry which is preliminary data.</text>
</comment>
<gene>
    <name evidence="1" type="ORF">L3Q82_017554</name>
</gene>
<dbReference type="Proteomes" id="UP000831701">
    <property type="component" value="Chromosome 20"/>
</dbReference>
<reference evidence="1" key="1">
    <citation type="submission" date="2022-04" db="EMBL/GenBank/DDBJ databases">
        <title>Jade perch genome.</title>
        <authorList>
            <person name="Chao B."/>
        </authorList>
    </citation>
    <scope>NUCLEOTIDE SEQUENCE</scope>
    <source>
        <strain evidence="1">CB-2022</strain>
    </source>
</reference>
<protein>
    <submittedName>
        <fullName evidence="1">Uncharacterized protein</fullName>
    </submittedName>
</protein>
<accession>A0ACB8VLB0</accession>
<feature type="non-terminal residue" evidence="1">
    <location>
        <position position="1"/>
    </location>
</feature>
<sequence length="568" mass="62078">SNEKQVDDFAHGAKKLKGQGINVTYLNIYTSKGLNKGSSSSSSQPCGPCQDMAGFKPRVISLTKTPGQTFGFYLRVEHGEEGHLIRCLEMGGPAELAGMKDGDRILRVSGRFVDGLPHSEVVDLVRNSGASVTFHILDEASYKKAKARGVNLSDPQSTPVANGVSKDALKPKLCYMVKSSSGFGFSLRSVKGEQGLFMTEVVPGGVADRAGIKVNDRLLEVNGENVEDATHEQVVDKIKLIGSHLTFLLADEETDRYYQSKHMKMGAWLATVKYLPHMPRAINITKGPDGYGFLLRQEPNHTGKALIDMLISQITGHFIKDIDRGSPAEKAGLKEMDRLVAVDGKEVESCRHEQVVDRIKQSGNKCSFLVVDKVTDQMYKLGKVSPIVFWEEMMDPSSPPSYIEAINLPAPVQPSKPAPKMEVELKPKLCKMQKTSAGYGFHLNGIQGVCGQHIKEVVRGGAADRAGLEDDDIVVEVNGVNVEQSSHEEVVEMIRSSGSSLEVLVAEKSVYEQLKAKGVTITRLLLGETSYAQVHSANTSGAGKEERHEEETRPETPTMPARERVRYG</sequence>
<dbReference type="EMBL" id="CM041550">
    <property type="protein sequence ID" value="KAI3356329.1"/>
    <property type="molecule type" value="Genomic_DNA"/>
</dbReference>
<keyword evidence="2" id="KW-1185">Reference proteome</keyword>